<evidence type="ECO:0000313" key="4">
    <source>
        <dbReference type="EMBL" id="CAA9559190.1"/>
    </source>
</evidence>
<dbReference type="Pfam" id="PF00586">
    <property type="entry name" value="AIRS"/>
    <property type="match status" value="1"/>
</dbReference>
<feature type="non-terminal residue" evidence="4">
    <location>
        <position position="129"/>
    </location>
</feature>
<feature type="domain" description="PurM-like N-terminal" evidence="3">
    <location>
        <begin position="63"/>
        <end position="127"/>
    </location>
</feature>
<evidence type="ECO:0000256" key="2">
    <source>
        <dbReference type="ARBA" id="ARBA00033093"/>
    </source>
</evidence>
<keyword evidence="4" id="KW-0436">Ligase</keyword>
<dbReference type="EMBL" id="CADCWJ010000322">
    <property type="protein sequence ID" value="CAA9559190.1"/>
    <property type="molecule type" value="Genomic_DNA"/>
</dbReference>
<sequence>MTDREPRAPTGSRPNGLTYRDAGVDIDAKARAIDRLTARARATLGTRAGPIGRFGGTYQIPASPDQVLVASADGVGTKLRLAFVLGGDAHIGMGRDIVNHCVNDILALGARPLFFMDYFATGRLDPDVV</sequence>
<accession>A0A6J4URY2</accession>
<dbReference type="GO" id="GO:0006189">
    <property type="term" value="P:'de novo' IMP biosynthetic process"/>
    <property type="evidence" value="ECO:0007669"/>
    <property type="project" value="InterPro"/>
</dbReference>
<proteinExistence type="predicted"/>
<dbReference type="SUPFAM" id="SSF55326">
    <property type="entry name" value="PurM N-terminal domain-like"/>
    <property type="match status" value="1"/>
</dbReference>
<evidence type="ECO:0000256" key="1">
    <source>
        <dbReference type="ARBA" id="ARBA00020367"/>
    </source>
</evidence>
<dbReference type="PANTHER" id="PTHR10520:SF12">
    <property type="entry name" value="TRIFUNCTIONAL PURINE BIOSYNTHETIC PROTEIN ADENOSINE-3"/>
    <property type="match status" value="1"/>
</dbReference>
<dbReference type="InterPro" id="IPR004733">
    <property type="entry name" value="PurM_cligase"/>
</dbReference>
<dbReference type="InterPro" id="IPR036921">
    <property type="entry name" value="PurM-like_N_sf"/>
</dbReference>
<evidence type="ECO:0000259" key="3">
    <source>
        <dbReference type="Pfam" id="PF00586"/>
    </source>
</evidence>
<gene>
    <name evidence="4" type="ORF">AVDCRST_MAG87-1438</name>
</gene>
<dbReference type="InterPro" id="IPR016188">
    <property type="entry name" value="PurM-like_N"/>
</dbReference>
<name>A0A6J4URY2_9BACT</name>
<reference evidence="4" key="1">
    <citation type="submission" date="2020-02" db="EMBL/GenBank/DDBJ databases">
        <authorList>
            <person name="Meier V. D."/>
        </authorList>
    </citation>
    <scope>NUCLEOTIDE SEQUENCE</scope>
    <source>
        <strain evidence="4">AVDCRST_MAG87</strain>
    </source>
</reference>
<protein>
    <recommendedName>
        <fullName evidence="1">Phosphoribosylformylglycinamidine cyclo-ligase</fullName>
    </recommendedName>
    <alternativeName>
        <fullName evidence="2">AIRS</fullName>
    </alternativeName>
</protein>
<dbReference type="AlphaFoldDB" id="A0A6J4URY2"/>
<dbReference type="GO" id="GO:0005829">
    <property type="term" value="C:cytosol"/>
    <property type="evidence" value="ECO:0007669"/>
    <property type="project" value="TreeGrafter"/>
</dbReference>
<dbReference type="GO" id="GO:0004641">
    <property type="term" value="F:phosphoribosylformylglycinamidine cyclo-ligase activity"/>
    <property type="evidence" value="ECO:0007669"/>
    <property type="project" value="InterPro"/>
</dbReference>
<organism evidence="4">
    <name type="scientific">uncultured Thermomicrobiales bacterium</name>
    <dbReference type="NCBI Taxonomy" id="1645740"/>
    <lineage>
        <taxon>Bacteria</taxon>
        <taxon>Pseudomonadati</taxon>
        <taxon>Thermomicrobiota</taxon>
        <taxon>Thermomicrobia</taxon>
        <taxon>Thermomicrobiales</taxon>
        <taxon>environmental samples</taxon>
    </lineage>
</organism>
<dbReference type="PANTHER" id="PTHR10520">
    <property type="entry name" value="TRIFUNCTIONAL PURINE BIOSYNTHETIC PROTEIN ADENOSINE-3-RELATED"/>
    <property type="match status" value="1"/>
</dbReference>
<dbReference type="GO" id="GO:0004637">
    <property type="term" value="F:phosphoribosylamine-glycine ligase activity"/>
    <property type="evidence" value="ECO:0007669"/>
    <property type="project" value="TreeGrafter"/>
</dbReference>
<dbReference type="GO" id="GO:0046084">
    <property type="term" value="P:adenine biosynthetic process"/>
    <property type="evidence" value="ECO:0007669"/>
    <property type="project" value="TreeGrafter"/>
</dbReference>
<dbReference type="Gene3D" id="3.30.1330.10">
    <property type="entry name" value="PurM-like, N-terminal domain"/>
    <property type="match status" value="1"/>
</dbReference>